<accession>A0A546XZU9</accession>
<dbReference type="Proteomes" id="UP000317023">
    <property type="component" value="Unassembled WGS sequence"/>
</dbReference>
<comment type="caution">
    <text evidence="2">The sequence shown here is derived from an EMBL/GenBank/DDBJ whole genome shotgun (WGS) entry which is preliminary data.</text>
</comment>
<dbReference type="EMBL" id="SGOE01000003">
    <property type="protein sequence ID" value="TRB06275.1"/>
    <property type="molecule type" value="Genomic_DNA"/>
</dbReference>
<organism evidence="2 3">
    <name type="scientific">Agrobacterium tumefaciens</name>
    <dbReference type="NCBI Taxonomy" id="358"/>
    <lineage>
        <taxon>Bacteria</taxon>
        <taxon>Pseudomonadati</taxon>
        <taxon>Pseudomonadota</taxon>
        <taxon>Alphaproteobacteria</taxon>
        <taxon>Hyphomicrobiales</taxon>
        <taxon>Rhizobiaceae</taxon>
        <taxon>Rhizobium/Agrobacterium group</taxon>
        <taxon>Agrobacterium</taxon>
        <taxon>Agrobacterium tumefaciens complex</taxon>
    </lineage>
</organism>
<feature type="compositionally biased region" description="Polar residues" evidence="1">
    <location>
        <begin position="60"/>
        <end position="76"/>
    </location>
</feature>
<evidence type="ECO:0000256" key="1">
    <source>
        <dbReference type="SAM" id="MobiDB-lite"/>
    </source>
</evidence>
<evidence type="ECO:0000313" key="3">
    <source>
        <dbReference type="Proteomes" id="UP000317023"/>
    </source>
</evidence>
<proteinExistence type="predicted"/>
<sequence length="83" mass="9286">MSEDMTGQGRVKLPHHQLAMFIDTIFMGKLLACTIRLGKRIQRRNEPYLPPARSCPAETVRSTPYNASSPVSSGSQPRIDCRL</sequence>
<dbReference type="AlphaFoldDB" id="A0A546XZU9"/>
<reference evidence="2 3" key="1">
    <citation type="journal article" date="2019" name="Appl. Microbiol. Biotechnol.">
        <title>Differential efficiency of wild type rhizogenic strains for rol gene transformation of plants.</title>
        <authorList>
            <person name="Desmet S."/>
            <person name="De Keyser E."/>
            <person name="Van Vaerenbergh J."/>
            <person name="Baeyen S."/>
            <person name="Van Huylenbroeck J."/>
            <person name="Geelen D."/>
            <person name="Dhooghe E."/>
        </authorList>
    </citation>
    <scope>NUCLEOTIDE SEQUENCE [LARGE SCALE GENOMIC DNA]</scope>
    <source>
        <strain evidence="2 3">MAFF210266</strain>
    </source>
</reference>
<protein>
    <submittedName>
        <fullName evidence="2">Uncharacterized protein</fullName>
    </submittedName>
</protein>
<gene>
    <name evidence="2" type="ORF">EXN61_13885</name>
</gene>
<feature type="region of interest" description="Disordered" evidence="1">
    <location>
        <begin position="46"/>
        <end position="83"/>
    </location>
</feature>
<name>A0A546XZU9_AGRTU</name>
<evidence type="ECO:0000313" key="2">
    <source>
        <dbReference type="EMBL" id="TRB06275.1"/>
    </source>
</evidence>